<name>G8I9I0_9CAUD</name>
<gene>
    <name evidence="1" type="primary">59</name>
    <name evidence="1" type="ORF">STINGER_59</name>
</gene>
<proteinExistence type="predicted"/>
<reference evidence="1 2" key="1">
    <citation type="journal article" date="2012" name="J. Virol.">
        <title>Complete Genome Sequences of 138 Mycobacteriophages.</title>
        <authorList>
            <consortium name="the Science Education Alliance Phage Hunters Advancing Genomics and Evolutionary Science Program"/>
            <consortium name="the KwaZulu-Natal Research Institute for Tuberculosis and HIV Mycobacterial Genetics Course Students"/>
            <consortium name="the Phage Hunters Integrating Research and Education Program"/>
            <person name="Hatfull G.F."/>
        </authorList>
    </citation>
    <scope>NUCLEOTIDE SEQUENCE [LARGE SCALE GENOMIC DNA]</scope>
</reference>
<dbReference type="OrthoDB" id="22547at10239"/>
<protein>
    <submittedName>
        <fullName evidence="1">Uncharacterized protein</fullName>
    </submittedName>
</protein>
<dbReference type="Proteomes" id="UP000005653">
    <property type="component" value="Segment"/>
</dbReference>
<dbReference type="KEGG" id="vg:18989856"/>
<dbReference type="EMBL" id="JN699011">
    <property type="protein sequence ID" value="AER49374.1"/>
    <property type="molecule type" value="Genomic_DNA"/>
</dbReference>
<dbReference type="GeneID" id="18989856"/>
<evidence type="ECO:0000313" key="1">
    <source>
        <dbReference type="EMBL" id="AER49374.1"/>
    </source>
</evidence>
<evidence type="ECO:0000313" key="2">
    <source>
        <dbReference type="Proteomes" id="UP000005653"/>
    </source>
</evidence>
<accession>G8I9I0</accession>
<keyword evidence="2" id="KW-1185">Reference proteome</keyword>
<sequence>MPTSNADRAVCFGAGLFIGLAVGMPLGLAIAAPKDAEQVRSTPASVAEQCEEDMPCWDCTTMGNRLCGPGMAPPMDFGLPVYAVTVAAR</sequence>
<organism evidence="1 2">
    <name type="scientific">Mycobacterium phage Stinger</name>
    <dbReference type="NCBI Taxonomy" id="1089137"/>
    <lineage>
        <taxon>Viruses</taxon>
        <taxon>Duplodnaviria</taxon>
        <taxon>Heunggongvirae</taxon>
        <taxon>Uroviricota</taxon>
        <taxon>Caudoviricetes</taxon>
        <taxon>Bclasvirinae</taxon>
        <taxon>Coopervirus</taxon>
        <taxon>Coopervirus stinger</taxon>
    </lineage>
</organism>
<dbReference type="RefSeq" id="YP_009018474.1">
    <property type="nucleotide sequence ID" value="NC_023741.1"/>
</dbReference>